<organism evidence="1">
    <name type="scientific">freshwater metagenome</name>
    <dbReference type="NCBI Taxonomy" id="449393"/>
    <lineage>
        <taxon>unclassified sequences</taxon>
        <taxon>metagenomes</taxon>
        <taxon>ecological metagenomes</taxon>
    </lineage>
</organism>
<protein>
    <submittedName>
        <fullName evidence="1">Unannotated protein</fullName>
    </submittedName>
</protein>
<dbReference type="EMBL" id="CAEZSU010000069">
    <property type="protein sequence ID" value="CAB4549822.1"/>
    <property type="molecule type" value="Genomic_DNA"/>
</dbReference>
<sequence length="111" mass="11882">MQQEIAHLTSDLVGRCGHFTLALAKGTALLLQRFRPSRIAIATQLTNLFGQTVHLRSKIVPFGGNLPTLFVEFGHLSEVAQGPFVTTTGKRVSNSVVVGTDSANVDHGSEP</sequence>
<evidence type="ECO:0000313" key="1">
    <source>
        <dbReference type="EMBL" id="CAB4549822.1"/>
    </source>
</evidence>
<gene>
    <name evidence="1" type="ORF">UFOPK1495_00775</name>
</gene>
<proteinExistence type="predicted"/>
<dbReference type="AlphaFoldDB" id="A0A6J6CEM9"/>
<accession>A0A6J6CEM9</accession>
<reference evidence="1" key="1">
    <citation type="submission" date="2020-05" db="EMBL/GenBank/DDBJ databases">
        <authorList>
            <person name="Chiriac C."/>
            <person name="Salcher M."/>
            <person name="Ghai R."/>
            <person name="Kavagutti S V."/>
        </authorList>
    </citation>
    <scope>NUCLEOTIDE SEQUENCE</scope>
</reference>
<name>A0A6J6CEM9_9ZZZZ</name>